<evidence type="ECO:0000256" key="1">
    <source>
        <dbReference type="ARBA" id="ARBA00022630"/>
    </source>
</evidence>
<proteinExistence type="inferred from homology"/>
<evidence type="ECO:0000256" key="2">
    <source>
        <dbReference type="ARBA" id="ARBA00022643"/>
    </source>
</evidence>
<dbReference type="Proteomes" id="UP000189739">
    <property type="component" value="Unassembled WGS sequence"/>
</dbReference>
<dbReference type="AlphaFoldDB" id="A0A1S9PHC6"/>
<dbReference type="GO" id="GO:0010181">
    <property type="term" value="F:FMN binding"/>
    <property type="evidence" value="ECO:0007669"/>
    <property type="project" value="UniProtKB-UniRule"/>
</dbReference>
<comment type="subunit">
    <text evidence="6">Homodimer.</text>
</comment>
<evidence type="ECO:0000256" key="6">
    <source>
        <dbReference type="HAMAP-Rule" id="MF_01216"/>
    </source>
</evidence>
<keyword evidence="2 6" id="KW-0288">FMN</keyword>
<dbReference type="RefSeq" id="WP_078347852.1">
    <property type="nucleotide sequence ID" value="NZ_MBTF01000008.1"/>
</dbReference>
<dbReference type="InterPro" id="IPR029039">
    <property type="entry name" value="Flavoprotein-like_sf"/>
</dbReference>
<feature type="binding site" evidence="6">
    <location>
        <begin position="16"/>
        <end position="18"/>
    </location>
    <ligand>
        <name>FMN</name>
        <dbReference type="ChEBI" id="CHEBI:58210"/>
    </ligand>
</feature>
<comment type="cofactor">
    <cofactor evidence="6">
        <name>FMN</name>
        <dbReference type="ChEBI" id="CHEBI:58210"/>
    </cofactor>
    <text evidence="6">Binds 1 FMN per subunit.</text>
</comment>
<keyword evidence="4 6" id="KW-0520">NAD</keyword>
<dbReference type="EC" id="1.6.5.-" evidence="6"/>
<comment type="caution">
    <text evidence="6">Lacks conserved residue(s) required for the propagation of feature annotation.</text>
</comment>
<name>A0A1S9PHC6_9SPHI</name>
<keyword evidence="3 6" id="KW-0560">Oxidoreductase</keyword>
<evidence type="ECO:0000313" key="8">
    <source>
        <dbReference type="EMBL" id="OOQ60309.1"/>
    </source>
</evidence>
<evidence type="ECO:0000256" key="3">
    <source>
        <dbReference type="ARBA" id="ARBA00023002"/>
    </source>
</evidence>
<dbReference type="OrthoDB" id="9805013at2"/>
<dbReference type="SUPFAM" id="SSF52218">
    <property type="entry name" value="Flavoproteins"/>
    <property type="match status" value="1"/>
</dbReference>
<evidence type="ECO:0000256" key="4">
    <source>
        <dbReference type="ARBA" id="ARBA00023027"/>
    </source>
</evidence>
<evidence type="ECO:0000256" key="5">
    <source>
        <dbReference type="ARBA" id="ARBA00048542"/>
    </source>
</evidence>
<dbReference type="EMBL" id="MBTF01000008">
    <property type="protein sequence ID" value="OOQ60309.1"/>
    <property type="molecule type" value="Genomic_DNA"/>
</dbReference>
<feature type="binding site" evidence="6">
    <location>
        <position position="10"/>
    </location>
    <ligand>
        <name>FMN</name>
        <dbReference type="ChEBI" id="CHEBI:58210"/>
    </ligand>
</feature>
<dbReference type="GO" id="GO:0009055">
    <property type="term" value="F:electron transfer activity"/>
    <property type="evidence" value="ECO:0007669"/>
    <property type="project" value="UniProtKB-UniRule"/>
</dbReference>
<keyword evidence="9" id="KW-1185">Reference proteome</keyword>
<dbReference type="InterPro" id="IPR003680">
    <property type="entry name" value="Flavodoxin_fold"/>
</dbReference>
<dbReference type="Pfam" id="PF02525">
    <property type="entry name" value="Flavodoxin_2"/>
    <property type="match status" value="1"/>
</dbReference>
<dbReference type="Gene3D" id="3.40.50.360">
    <property type="match status" value="1"/>
</dbReference>
<keyword evidence="1 6" id="KW-0285">Flavoprotein</keyword>
<dbReference type="GO" id="GO:0016655">
    <property type="term" value="F:oxidoreductase activity, acting on NAD(P)H, quinone or similar compound as acceptor"/>
    <property type="evidence" value="ECO:0007669"/>
    <property type="project" value="InterPro"/>
</dbReference>
<comment type="similarity">
    <text evidence="6">Belongs to the azoreductase type 1 family.</text>
</comment>
<dbReference type="HAMAP" id="MF_01216">
    <property type="entry name" value="Azoreductase_type1"/>
    <property type="match status" value="1"/>
</dbReference>
<comment type="caution">
    <text evidence="8">The sequence shown here is derived from an EMBL/GenBank/DDBJ whole genome shotgun (WGS) entry which is preliminary data.</text>
</comment>
<accession>A0A1S9PHC6</accession>
<comment type="catalytic activity">
    <reaction evidence="6">
        <text>2 a quinone + NADH + H(+) = 2 a 1,4-benzosemiquinone + NAD(+)</text>
        <dbReference type="Rhea" id="RHEA:65952"/>
        <dbReference type="ChEBI" id="CHEBI:15378"/>
        <dbReference type="ChEBI" id="CHEBI:57540"/>
        <dbReference type="ChEBI" id="CHEBI:57945"/>
        <dbReference type="ChEBI" id="CHEBI:132124"/>
        <dbReference type="ChEBI" id="CHEBI:134225"/>
    </reaction>
</comment>
<reference evidence="8 9" key="1">
    <citation type="submission" date="2016-07" db="EMBL/GenBank/DDBJ databases">
        <title>Genomic analysis of zinc-resistant bacterium Mucilaginibacter pedocola TBZ30.</title>
        <authorList>
            <person name="Huang J."/>
            <person name="Tang J."/>
        </authorList>
    </citation>
    <scope>NUCLEOTIDE SEQUENCE [LARGE SCALE GENOMIC DNA]</scope>
    <source>
        <strain evidence="8 9">TBZ30</strain>
    </source>
</reference>
<dbReference type="EC" id="1.7.1.17" evidence="6"/>
<dbReference type="GO" id="GO:0016652">
    <property type="term" value="F:oxidoreductase activity, acting on NAD(P)H as acceptor"/>
    <property type="evidence" value="ECO:0007669"/>
    <property type="project" value="UniProtKB-UniRule"/>
</dbReference>
<gene>
    <name evidence="6" type="primary">azoR</name>
    <name evidence="8" type="ORF">BC343_26285</name>
</gene>
<feature type="domain" description="Flavodoxin-like fold" evidence="7">
    <location>
        <begin position="2"/>
        <end position="192"/>
    </location>
</feature>
<sequence>MKKILHIISSPKGEQSFSIRLGNAIIEKVKEANPGSTVRTRNLAQQPFPHLEEATLAAFYTPADSHTEENKEALKNSNEAIAEIWDADIIVIGAPLWNFGIPSVLKAWIDHIARAGVTFKFSAAGAEGLIKGKTVYVAMASGAIYSAGAYQAFDFVSTYLKGFLGFLGMTDLKVFRVEGSAFPGQAELALQRGIDSIVL</sequence>
<evidence type="ECO:0000259" key="7">
    <source>
        <dbReference type="Pfam" id="PF02525"/>
    </source>
</evidence>
<comment type="function">
    <text evidence="6">Quinone reductase that provides resistance to thiol-specific stress caused by electrophilic quinones.</text>
</comment>
<comment type="catalytic activity">
    <reaction evidence="5">
        <text>N,N-dimethyl-1,4-phenylenediamine + anthranilate + 2 NAD(+) = 2-(4-dimethylaminophenyl)diazenylbenzoate + 2 NADH + 2 H(+)</text>
        <dbReference type="Rhea" id="RHEA:55872"/>
        <dbReference type="ChEBI" id="CHEBI:15378"/>
        <dbReference type="ChEBI" id="CHEBI:15783"/>
        <dbReference type="ChEBI" id="CHEBI:16567"/>
        <dbReference type="ChEBI" id="CHEBI:57540"/>
        <dbReference type="ChEBI" id="CHEBI:57945"/>
        <dbReference type="ChEBI" id="CHEBI:71579"/>
        <dbReference type="EC" id="1.7.1.17"/>
    </reaction>
    <physiologicalReaction direction="right-to-left" evidence="5">
        <dbReference type="Rhea" id="RHEA:55874"/>
    </physiologicalReaction>
</comment>
<comment type="function">
    <text evidence="6">Also exhibits azoreductase activity. Catalyzes the reductive cleavage of the azo bond in aromatic azo compounds to the corresponding amines.</text>
</comment>
<dbReference type="InterPro" id="IPR050104">
    <property type="entry name" value="FMN-dep_NADH:Q_OxRdtase_AzoR1"/>
</dbReference>
<evidence type="ECO:0000313" key="9">
    <source>
        <dbReference type="Proteomes" id="UP000189739"/>
    </source>
</evidence>
<dbReference type="InterPro" id="IPR023048">
    <property type="entry name" value="NADH:quinone_OxRdtase_FMN_depd"/>
</dbReference>
<dbReference type="PANTHER" id="PTHR43741">
    <property type="entry name" value="FMN-DEPENDENT NADH-AZOREDUCTASE 1"/>
    <property type="match status" value="1"/>
</dbReference>
<protein>
    <recommendedName>
        <fullName evidence="6">FMN dependent NADH:quinone oxidoreductase</fullName>
        <ecNumber evidence="6">1.6.5.-</ecNumber>
    </recommendedName>
    <alternativeName>
        <fullName evidence="6">Azo-dye reductase</fullName>
    </alternativeName>
    <alternativeName>
        <fullName evidence="6">FMN-dependent NADH-azo compound oxidoreductase</fullName>
    </alternativeName>
    <alternativeName>
        <fullName evidence="6">FMN-dependent NADH-azoreductase</fullName>
        <ecNumber evidence="6">1.7.1.17</ecNumber>
    </alternativeName>
</protein>
<dbReference type="PANTHER" id="PTHR43741:SF4">
    <property type="entry name" value="FMN-DEPENDENT NADH:QUINONE OXIDOREDUCTASE"/>
    <property type="match status" value="1"/>
</dbReference>
<organism evidence="8 9">
    <name type="scientific">Mucilaginibacter pedocola</name>
    <dbReference type="NCBI Taxonomy" id="1792845"/>
    <lineage>
        <taxon>Bacteria</taxon>
        <taxon>Pseudomonadati</taxon>
        <taxon>Bacteroidota</taxon>
        <taxon>Sphingobacteriia</taxon>
        <taxon>Sphingobacteriales</taxon>
        <taxon>Sphingobacteriaceae</taxon>
        <taxon>Mucilaginibacter</taxon>
    </lineage>
</organism>